<sequence length="2631" mass="308150">MEISQICSELIKVLCGGSNRSIKEFNEKTEKINALLNILKDFKMREEFIKSTYITDVIQSILTMSVSAVKGLKTKTFPIQRFECVPNFFTFLSSNRIPLAREENDTQELINVIKDIFSNYIPESDNDYWIFWLKIFTEIIKIPTFYNLFRNESDNSSSTISYLQLDSLFTLITDLMKCKRIMNDEENFYSQQRSLILSFFSTFLENSPFPPSQDIIHSIFELSDSLSSIDLSDEDFHNQLSIINKLILLSPLSLIVNENSSHHGPFNEKIIDSIFDRWSSIQMSQIQKSASSYLLLFLTASEYLQYPIKATCYTNWSQRILSVWTSFKSKDKIFESNESITYLRADVDILKMSGDDTMSKTLIQFIIDKKARLNVNSNIIYLFTSIGKYSADMIHRSDWIQVLKIITNFDLSDVMWRNQEFFVDYLNFVSVLVDVIDPDENEWNNVFIFLIQNQPSNEPIPSFYLLLSKMLSLQKIDTKIVHCYQGLLWNAISNRKLFSNERLKCIHTLIYYYGFSSEESRANCFNSLISIFDSSEKFPVDYSKQLAFTIYSVISSYPCPIIENNPKEEEEETIDDICHNLTELLELKTNEMKKYSTKRKERIFSVTPDNNQNSHDEEIEYNENKSNQTNNKNNSNCKFRLCNYISKEKQEHFVHVINNKTIKNAANSCMLRLFMSLKMPTYFNLNQFFEIYQKQFIENCNFDNFSSFIEILLVVTNEVQTEVFQPFFEGIESFPEMTKDFIGKFNEKAQDFLKDRSTSWNLLYNVSTEENKEEEEYKKVTNTLLLLSEFVVNCSKLALAKTDYFFNCFQEIFSTTIYDPYLHLHLCSNLLKLPLSNEQKAEITSSLGCVFNRVFQTLLVPVKERDLILDFLLNLLVIDNSDSMKELFQSISNYSLTPSMKLSLLNIMNKSYRSGNSIFDYLWESGVNSPFFIQDEYPAIRLKSIDTIISILKLEDIIVDFDEMSTQQIDKNNFFEIFIYPNIKEMLCTTEWKEDKQTVFTALKTLISIVAEIPDLSEKALFIVLNILSDHDYSIFPNQCINLLFSGLSSQAHFSMLLRQFIPIIAFHIDELEDHFIKYPFKLFFFDKESISEKESKRLFCEIAAPYVIPYAYSNEKDQLINFFTEKLNKQKDEIFNEYSSYICSYFLNEIASSSSSNKNYFKENTFKSPMPLLSFVSKATDEAISSSYEKVLKDKKYTDEFIDIRQFVFIIYSNIYKAKHENVRLYHLHQFILYVSLVFKYHQNILNTKKTLYSDILGLTVNLLDFIYNEQISDLLNLISLNIPEKFQNDTIGFVKNIEDICSVLGNHSCLAHFFERFPSLIDAILIFDFLKEKQLESRTFKKEFERIARTKRVNQESIDFLLMNFVNNSKDIKLLDNLPNEMKRVALNEIYKYAISNPQTLALNLYSEMFLTFIQHYPSPLITESRINIPIFLFRKLLELVRDKNPSISRSALTSLHIINSKKVLPAIVQKDKDLMNQIGQYSNFAHIRKKIKKPADDSPWICKFINKYINQMSEKKTCWAFQSLAAESPEFCKMLFPIFFVECFASNLYDQIINDFKFYASNPRKYFDECKLFIKSFNYLRVYSYYYRNIKIPKWHLNWFGKEIDFVLLMETCLKIGDPFSAYQYAEFAHEAIDMNEEPLNRIFTHIGLNDLKYGLNINLSDPLSVASLHLQEGRFDKALVLYDNGNNVEKMSKTLCSLHLYNLLDNMNTLEKNVESLWRLRNWDVSSEIMRKMDYKDHSVSLFSVMQSFASNNEEATTEALKNFAENFRFDLISSVFTQLSYLLDASSLNWFQAVTFPNHSKLFEFFGDSTIDFYCHSLDRMKHLSRQHYKITESANALNGIFFCILNELKNPSELFRAIPPKFFSDVITNALENDEIESAQYFIKLLRESQKKTPQFANFEQIRVFYESNNYHAVSLLDRNYKQIILKESDLDSKERRNAFNLNVEFIHALWCAQTDSLPYAQISEQLHAVIKKSNSLKLIDLMAEAEFALAKVYQRRHREICDFYSSTNYDTFIDVIKYERGCIPKKNKDNVDEWKRYQETIERYQEMFSTTIVLAIKNYMNTLLHSNKYDLECTYAIVGLWFNYSYTKYKEYVQEVPDLIETLKEIFPKIQENKFLHLFYQLAARIDVVDAIDPTQTNNYNIDFQEFLREMLSSICKRNPNECFPILFALINTNQGNNKSQEIINLIDFITRESQELQRHWAEMKFLMRQYILIASKVTTDSKSLSQLDENIFKCTTDKKHYITIITSSKNVGINKFEDEITVFQSQTTPILIKIKGNDGKTYHQILKGKKDDLRQDAVMQQLFNLSSKLFSKKNPDLSMRHYKVIPLSKTIGVIEFVDGSISIGDYLFKVDDKKPIGAHFRYYLDVNKDKENSPILNASKCFNHCSDVYYEKRTDENKKTLINCFTQIRKSLKPVFHFFFIEQFPNPGDWFVSRLRYCQHTATNSIVGHILGIGDRHLNNIMIDKKTGEVIHIDLGIAFDQGKSLLVMENVPFRLTAEIIDGMGWLGKDGIFRKTCEESMSVLRKNSEYFLTVLEVFTSDPLYSWILVPKDERERFNDNRSGVPTEENRNKIAESVIVTCRRKLEGRETGEYLSVQGQVSKLINDASSDENLALMYKGWRPIL</sequence>
<dbReference type="SMART" id="SM00146">
    <property type="entry name" value="PI3Kc"/>
    <property type="match status" value="1"/>
</dbReference>
<keyword evidence="8" id="KW-0067">ATP-binding</keyword>
<dbReference type="SUPFAM" id="SSF56112">
    <property type="entry name" value="Protein kinase-like (PK-like)"/>
    <property type="match status" value="1"/>
</dbReference>
<organism evidence="14 15">
    <name type="scientific">Tritrichomonas musculus</name>
    <dbReference type="NCBI Taxonomy" id="1915356"/>
    <lineage>
        <taxon>Eukaryota</taxon>
        <taxon>Metamonada</taxon>
        <taxon>Parabasalia</taxon>
        <taxon>Tritrichomonadida</taxon>
        <taxon>Tritrichomonadidae</taxon>
        <taxon>Tritrichomonas</taxon>
    </lineage>
</organism>
<dbReference type="InterPro" id="IPR014009">
    <property type="entry name" value="PIK_FAT"/>
</dbReference>
<keyword evidence="5" id="KW-0547">Nucleotide-binding</keyword>
<keyword evidence="7" id="KW-0418">Kinase</keyword>
<comment type="subcellular location">
    <subcellularLocation>
        <location evidence="1">Nucleus</location>
    </subcellularLocation>
</comment>
<dbReference type="PROSITE" id="PS51189">
    <property type="entry name" value="FAT"/>
    <property type="match status" value="1"/>
</dbReference>
<keyword evidence="4" id="KW-0808">Transferase</keyword>
<dbReference type="CDD" id="cd05171">
    <property type="entry name" value="PIKKc_ATM"/>
    <property type="match status" value="1"/>
</dbReference>
<evidence type="ECO:0000256" key="2">
    <source>
        <dbReference type="ARBA" id="ARBA00012513"/>
    </source>
</evidence>
<dbReference type="InterPro" id="IPR036940">
    <property type="entry name" value="PI3/4_kinase_cat_sf"/>
</dbReference>
<evidence type="ECO:0000313" key="15">
    <source>
        <dbReference type="Proteomes" id="UP001470230"/>
    </source>
</evidence>
<dbReference type="InterPro" id="IPR018936">
    <property type="entry name" value="PI3/4_kinase_CS"/>
</dbReference>
<dbReference type="PROSITE" id="PS00915">
    <property type="entry name" value="PI3_4_KINASE_1"/>
    <property type="match status" value="1"/>
</dbReference>
<evidence type="ECO:0000256" key="10">
    <source>
        <dbReference type="ARBA" id="ARBA00047899"/>
    </source>
</evidence>
<evidence type="ECO:0000256" key="4">
    <source>
        <dbReference type="ARBA" id="ARBA00022679"/>
    </source>
</evidence>
<dbReference type="PROSITE" id="PS51190">
    <property type="entry name" value="FATC"/>
    <property type="match status" value="1"/>
</dbReference>
<dbReference type="Gene3D" id="1.10.1070.11">
    <property type="entry name" value="Phosphatidylinositol 3-/4-kinase, catalytic domain"/>
    <property type="match status" value="1"/>
</dbReference>
<protein>
    <recommendedName>
        <fullName evidence="2">non-specific serine/threonine protein kinase</fullName>
        <ecNumber evidence="2">2.7.11.1</ecNumber>
    </recommendedName>
</protein>
<evidence type="ECO:0000256" key="3">
    <source>
        <dbReference type="ARBA" id="ARBA00022527"/>
    </source>
</evidence>
<accession>A0ABR2KZV3</accession>
<evidence type="ECO:0000256" key="1">
    <source>
        <dbReference type="ARBA" id="ARBA00004123"/>
    </source>
</evidence>
<dbReference type="InterPro" id="IPR011009">
    <property type="entry name" value="Kinase-like_dom_sf"/>
</dbReference>
<dbReference type="Pfam" id="PF02260">
    <property type="entry name" value="FATC"/>
    <property type="match status" value="1"/>
</dbReference>
<dbReference type="PROSITE" id="PS50290">
    <property type="entry name" value="PI3_4_KINASE_3"/>
    <property type="match status" value="1"/>
</dbReference>
<evidence type="ECO:0000259" key="11">
    <source>
        <dbReference type="PROSITE" id="PS50290"/>
    </source>
</evidence>
<dbReference type="PANTHER" id="PTHR37079">
    <property type="entry name" value="SERINE/THREONINE-PROTEIN KINASE ATM"/>
    <property type="match status" value="1"/>
</dbReference>
<proteinExistence type="predicted"/>
<evidence type="ECO:0000256" key="7">
    <source>
        <dbReference type="ARBA" id="ARBA00022777"/>
    </source>
</evidence>
<evidence type="ECO:0000256" key="8">
    <source>
        <dbReference type="ARBA" id="ARBA00022840"/>
    </source>
</evidence>
<evidence type="ECO:0000256" key="6">
    <source>
        <dbReference type="ARBA" id="ARBA00022763"/>
    </source>
</evidence>
<name>A0ABR2KZV3_9EUKA</name>
<dbReference type="InterPro" id="IPR000403">
    <property type="entry name" value="PI3/4_kinase_cat_dom"/>
</dbReference>
<comment type="caution">
    <text evidence="14">The sequence shown here is derived from an EMBL/GenBank/DDBJ whole genome shotgun (WGS) entry which is preliminary data.</text>
</comment>
<dbReference type="Pfam" id="PF00454">
    <property type="entry name" value="PI3_PI4_kinase"/>
    <property type="match status" value="1"/>
</dbReference>
<gene>
    <name evidence="14" type="ORF">M9Y10_014564</name>
</gene>
<dbReference type="PANTHER" id="PTHR37079:SF4">
    <property type="entry name" value="SERINE_THREONINE-PROTEIN KINASE ATM"/>
    <property type="match status" value="1"/>
</dbReference>
<feature type="domain" description="PI3K/PI4K catalytic" evidence="11">
    <location>
        <begin position="2264"/>
        <end position="2593"/>
    </location>
</feature>
<dbReference type="EC" id="2.7.11.1" evidence="2"/>
<keyword evidence="9" id="KW-0539">Nucleus</keyword>
<dbReference type="Proteomes" id="UP001470230">
    <property type="component" value="Unassembled WGS sequence"/>
</dbReference>
<dbReference type="InterPro" id="IPR044107">
    <property type="entry name" value="PIKKc_ATM"/>
</dbReference>
<reference evidence="14 15" key="1">
    <citation type="submission" date="2024-04" db="EMBL/GenBank/DDBJ databases">
        <title>Tritrichomonas musculus Genome.</title>
        <authorList>
            <person name="Alves-Ferreira E."/>
            <person name="Grigg M."/>
            <person name="Lorenzi H."/>
            <person name="Galac M."/>
        </authorList>
    </citation>
    <scope>NUCLEOTIDE SEQUENCE [LARGE SCALE GENOMIC DNA]</scope>
    <source>
        <strain evidence="14 15">EAF2021</strain>
    </source>
</reference>
<feature type="domain" description="FATC" evidence="13">
    <location>
        <begin position="2599"/>
        <end position="2631"/>
    </location>
</feature>
<evidence type="ECO:0000313" key="14">
    <source>
        <dbReference type="EMBL" id="KAK8896651.1"/>
    </source>
</evidence>
<dbReference type="Gene3D" id="3.30.1010.10">
    <property type="entry name" value="Phosphatidylinositol 3-kinase Catalytic Subunit, Chain A, domain 4"/>
    <property type="match status" value="1"/>
</dbReference>
<comment type="catalytic activity">
    <reaction evidence="10">
        <text>L-threonyl-[protein] + ATP = O-phospho-L-threonyl-[protein] + ADP + H(+)</text>
        <dbReference type="Rhea" id="RHEA:46608"/>
        <dbReference type="Rhea" id="RHEA-COMP:11060"/>
        <dbReference type="Rhea" id="RHEA-COMP:11605"/>
        <dbReference type="ChEBI" id="CHEBI:15378"/>
        <dbReference type="ChEBI" id="CHEBI:30013"/>
        <dbReference type="ChEBI" id="CHEBI:30616"/>
        <dbReference type="ChEBI" id="CHEBI:61977"/>
        <dbReference type="ChEBI" id="CHEBI:456216"/>
        <dbReference type="EC" id="2.7.11.1"/>
    </reaction>
</comment>
<keyword evidence="15" id="KW-1185">Reference proteome</keyword>
<dbReference type="InterPro" id="IPR038980">
    <property type="entry name" value="ATM_plant"/>
</dbReference>
<keyword evidence="6" id="KW-0227">DNA damage</keyword>
<evidence type="ECO:0000256" key="9">
    <source>
        <dbReference type="ARBA" id="ARBA00023242"/>
    </source>
</evidence>
<dbReference type="InterPro" id="IPR003152">
    <property type="entry name" value="FATC_dom"/>
</dbReference>
<evidence type="ECO:0000259" key="13">
    <source>
        <dbReference type="PROSITE" id="PS51190"/>
    </source>
</evidence>
<dbReference type="EMBL" id="JAPFFF010000002">
    <property type="protein sequence ID" value="KAK8896651.1"/>
    <property type="molecule type" value="Genomic_DNA"/>
</dbReference>
<feature type="domain" description="FAT" evidence="12">
    <location>
        <begin position="1611"/>
        <end position="2180"/>
    </location>
</feature>
<dbReference type="SMART" id="SM01343">
    <property type="entry name" value="FATC"/>
    <property type="match status" value="1"/>
</dbReference>
<evidence type="ECO:0000259" key="12">
    <source>
        <dbReference type="PROSITE" id="PS51189"/>
    </source>
</evidence>
<keyword evidence="3" id="KW-0723">Serine/threonine-protein kinase</keyword>
<evidence type="ECO:0000256" key="5">
    <source>
        <dbReference type="ARBA" id="ARBA00022741"/>
    </source>
</evidence>